<dbReference type="Pfam" id="PF03629">
    <property type="entry name" value="SASA"/>
    <property type="match status" value="1"/>
</dbReference>
<dbReference type="InterPro" id="IPR036514">
    <property type="entry name" value="SGNH_hydro_sf"/>
</dbReference>
<proteinExistence type="predicted"/>
<keyword evidence="4" id="KW-1185">Reference proteome</keyword>
<organism evidence="3 4">
    <name type="scientific">Actinobacillus porcitonsillarum</name>
    <dbReference type="NCBI Taxonomy" id="189834"/>
    <lineage>
        <taxon>Bacteria</taxon>
        <taxon>Pseudomonadati</taxon>
        <taxon>Pseudomonadota</taxon>
        <taxon>Gammaproteobacteria</taxon>
        <taxon>Pasteurellales</taxon>
        <taxon>Pasteurellaceae</taxon>
        <taxon>Actinobacillus</taxon>
    </lineage>
</organism>
<evidence type="ECO:0000259" key="2">
    <source>
        <dbReference type="Pfam" id="PF03629"/>
    </source>
</evidence>
<keyword evidence="1" id="KW-0378">Hydrolase</keyword>
<gene>
    <name evidence="3" type="ORF">DDU33_08040</name>
</gene>
<dbReference type="AlphaFoldDB" id="A0A2U8FM07"/>
<dbReference type="KEGG" id="apor:DDU33_08040"/>
<dbReference type="SUPFAM" id="SSF52266">
    <property type="entry name" value="SGNH hydrolase"/>
    <property type="match status" value="1"/>
</dbReference>
<dbReference type="GO" id="GO:0016788">
    <property type="term" value="F:hydrolase activity, acting on ester bonds"/>
    <property type="evidence" value="ECO:0007669"/>
    <property type="project" value="UniProtKB-ARBA"/>
</dbReference>
<reference evidence="4" key="1">
    <citation type="submission" date="2018-05" db="EMBL/GenBank/DDBJ databases">
        <title>Complete genome sequence of Actinobacillus porcitonsillarum reference strain 9953L55 (CCUG 46996).</title>
        <authorList>
            <person name="Dona V."/>
            <person name="Perreten V."/>
        </authorList>
    </citation>
    <scope>NUCLEOTIDE SEQUENCE [LARGE SCALE GENOMIC DNA]</scope>
    <source>
        <strain evidence="4">9953L55</strain>
    </source>
</reference>
<protein>
    <recommendedName>
        <fullName evidence="2">Sialate O-acetylesterase domain-containing protein</fullName>
    </recommendedName>
</protein>
<dbReference type="Gene3D" id="3.40.50.1110">
    <property type="entry name" value="SGNH hydrolase"/>
    <property type="match status" value="1"/>
</dbReference>
<name>A0A2U8FM07_9PAST</name>
<evidence type="ECO:0000313" key="3">
    <source>
        <dbReference type="EMBL" id="AWI51990.1"/>
    </source>
</evidence>
<dbReference type="EMBL" id="CP029206">
    <property type="protein sequence ID" value="AWI51990.1"/>
    <property type="molecule type" value="Genomic_DNA"/>
</dbReference>
<dbReference type="Proteomes" id="UP000244920">
    <property type="component" value="Chromosome"/>
</dbReference>
<feature type="domain" description="Sialate O-acetylesterase" evidence="2">
    <location>
        <begin position="340"/>
        <end position="510"/>
    </location>
</feature>
<evidence type="ECO:0000256" key="1">
    <source>
        <dbReference type="ARBA" id="ARBA00022801"/>
    </source>
</evidence>
<dbReference type="InterPro" id="IPR005181">
    <property type="entry name" value="SASA"/>
</dbReference>
<evidence type="ECO:0000313" key="4">
    <source>
        <dbReference type="Proteomes" id="UP000244920"/>
    </source>
</evidence>
<accession>A0A2U8FM07</accession>
<sequence length="650" mass="72212">MQDTISKDDNRHTVITAKRHRWKRVVDFDLHTITPESDDISSDKTYSKFLAFSSPELLEKLGLAAGDYSGIQYASVGKQVAQLLTRGYGLHYLRVNDLLTDDDIWTLEKLLTDVDLSHQIAGSSQTKVASEYALGKLNETFTQALNSLDLSDVTLSEKSKSQLKNEISSQVADEAYAKTRGFVKAEADNDYKLAEQTLNSGEKYIPAGIISDAGICFIKDGDVYLQQGTVTTKITERGDVVACEMSGTAVRYVAPRRGLFLTYEWRNGDVSQVFEQSDIDGYFLTGQSLAVSMDNPATTTTAFSDKAFTVSTGPMWHKEWNNKITGIIPLRERYYETVMSNFGKSVLAKKDKPIMVFGSARGGRAYSALVKGGESGVWEKMMTAFQFVQNTPFKTHYKAMLVIHGEQDGKEKNANYDKNLAEWLDSYTAEIQAITGQNDKPVMLMCQTAGAAHYRPNLEDRHLFTTPFLQLKASIENPRIFAVTPKYMFNTVDGIHIDGKSADILGEYYGKVKHLVVDKGEDWLGLRPIKCHKTGARTVEITFNVPNPPLVFDTTTVTDPGHYGFYLYKGNGVTISKVALDEENNKVIITTNESIPDGACITYAFHNGTGGNSGPTKGARGCLRDSCTDLSTDGTWRLHNWCFAFEEKIN</sequence>